<reference evidence="2" key="1">
    <citation type="journal article" date="2014" name="Int. J. Syst. Evol. Microbiol.">
        <title>Complete genome sequence of Corynebacterium casei LMG S-19264T (=DSM 44701T), isolated from a smear-ripened cheese.</title>
        <authorList>
            <consortium name="US DOE Joint Genome Institute (JGI-PGF)"/>
            <person name="Walter F."/>
            <person name="Albersmeier A."/>
            <person name="Kalinowski J."/>
            <person name="Ruckert C."/>
        </authorList>
    </citation>
    <scope>NUCLEOTIDE SEQUENCE</scope>
    <source>
        <strain evidence="2">CGMCC 1.15367</strain>
    </source>
</reference>
<accession>A0A916ZJL2</accession>
<gene>
    <name evidence="2" type="ORF">GCM10011390_19970</name>
</gene>
<dbReference type="GO" id="GO:0016788">
    <property type="term" value="F:hydrolase activity, acting on ester bonds"/>
    <property type="evidence" value="ECO:0007669"/>
    <property type="project" value="UniProtKB-ARBA"/>
</dbReference>
<keyword evidence="3" id="KW-1185">Reference proteome</keyword>
<sequence>MKTSFSGYGRPKGGAIGLSAADVDETAAPGTAIGTLLPPPGSGWSFRLADDAGGMFALSGGRIVTGSAKLSHDAAPSPKLLVAATNGERANAALLRLNVRRPLAALPRPAAARIAAIGDSQIGYNNYGGVNDVAGIAANKAVSTFAYGFIEQALAIDPRFDFDSWWDAGEPGGRGIAGANQGIFGDHLTDLQGAGILGRLPAVLARRPDLLILEGGTNSLNSGDGGNGVPAGADFCIAQLNRALVLCRNEGVPVILTTLHPRGDWPAGDARYQALAQLNAWIRAQAGRNGVAGILDAESLLAPGGTLDTTLYFGDLVHLNQRGAVLVGRDRLLPLLQAAVAPGTVFNPDPTVANLLPAGQAKLQGATGTKTGAIVSGDVAAGVTVTASRNASAILCSKAIVADDLEAQVLDITPANLGGTSYGDLGITLPSATSGLPNAGSWVRAGLLLELNEVEALSMARLNVQIAQGSATKAQTFAMNGYSSEFDKPVPAGRGWWIVTKPMQIPPGETFDRLRWTLQLYWAKSAAPFRMKLSRPFLRAIADPRVAWNY</sequence>
<proteinExistence type="predicted"/>
<dbReference type="Proteomes" id="UP000644699">
    <property type="component" value="Unassembled WGS sequence"/>
</dbReference>
<dbReference type="Pfam" id="PF13472">
    <property type="entry name" value="Lipase_GDSL_2"/>
    <property type="match status" value="1"/>
</dbReference>
<protein>
    <recommendedName>
        <fullName evidence="1">SGNH hydrolase-type esterase domain-containing protein</fullName>
    </recommendedName>
</protein>
<evidence type="ECO:0000313" key="2">
    <source>
        <dbReference type="EMBL" id="GGE01138.1"/>
    </source>
</evidence>
<reference evidence="2" key="2">
    <citation type="submission" date="2020-09" db="EMBL/GenBank/DDBJ databases">
        <authorList>
            <person name="Sun Q."/>
            <person name="Zhou Y."/>
        </authorList>
    </citation>
    <scope>NUCLEOTIDE SEQUENCE</scope>
    <source>
        <strain evidence="2">CGMCC 1.15367</strain>
    </source>
</reference>
<dbReference type="EMBL" id="BMIQ01000002">
    <property type="protein sequence ID" value="GGE01138.1"/>
    <property type="molecule type" value="Genomic_DNA"/>
</dbReference>
<evidence type="ECO:0000313" key="3">
    <source>
        <dbReference type="Proteomes" id="UP000644699"/>
    </source>
</evidence>
<dbReference type="InterPro" id="IPR013830">
    <property type="entry name" value="SGNH_hydro"/>
</dbReference>
<comment type="caution">
    <text evidence="2">The sequence shown here is derived from an EMBL/GenBank/DDBJ whole genome shotgun (WGS) entry which is preliminary data.</text>
</comment>
<evidence type="ECO:0000259" key="1">
    <source>
        <dbReference type="Pfam" id="PF13472"/>
    </source>
</evidence>
<name>A0A916ZJL2_9HYPH</name>
<dbReference type="RefSeq" id="WP_188908052.1">
    <property type="nucleotide sequence ID" value="NZ_BMIQ01000002.1"/>
</dbReference>
<dbReference type="Gene3D" id="3.40.50.1110">
    <property type="entry name" value="SGNH hydrolase"/>
    <property type="match status" value="1"/>
</dbReference>
<feature type="domain" description="SGNH hydrolase-type esterase" evidence="1">
    <location>
        <begin position="179"/>
        <end position="324"/>
    </location>
</feature>
<dbReference type="AlphaFoldDB" id="A0A916ZJL2"/>
<dbReference type="InterPro" id="IPR036514">
    <property type="entry name" value="SGNH_hydro_sf"/>
</dbReference>
<dbReference type="SUPFAM" id="SSF52266">
    <property type="entry name" value="SGNH hydrolase"/>
    <property type="match status" value="1"/>
</dbReference>
<organism evidence="2 3">
    <name type="scientific">Aureimonas endophytica</name>
    <dbReference type="NCBI Taxonomy" id="2027858"/>
    <lineage>
        <taxon>Bacteria</taxon>
        <taxon>Pseudomonadati</taxon>
        <taxon>Pseudomonadota</taxon>
        <taxon>Alphaproteobacteria</taxon>
        <taxon>Hyphomicrobiales</taxon>
        <taxon>Aurantimonadaceae</taxon>
        <taxon>Aureimonas</taxon>
    </lineage>
</organism>